<evidence type="ECO:0000256" key="4">
    <source>
        <dbReference type="ARBA" id="ARBA00022801"/>
    </source>
</evidence>
<dbReference type="GO" id="GO:0016787">
    <property type="term" value="F:hydrolase activity"/>
    <property type="evidence" value="ECO:0007669"/>
    <property type="project" value="UniProtKB-KW"/>
</dbReference>
<dbReference type="GO" id="GO:0006312">
    <property type="term" value="P:mitotic recombination"/>
    <property type="evidence" value="ECO:0007669"/>
    <property type="project" value="UniProtKB-ARBA"/>
</dbReference>
<dbReference type="NCBIfam" id="TIGR00614">
    <property type="entry name" value="recQ_fam"/>
    <property type="match status" value="1"/>
</dbReference>
<feature type="region of interest" description="Disordered" evidence="12">
    <location>
        <begin position="1408"/>
        <end position="1500"/>
    </location>
</feature>
<evidence type="ECO:0000313" key="16">
    <source>
        <dbReference type="Proteomes" id="UP001303160"/>
    </source>
</evidence>
<feature type="region of interest" description="Disordered" evidence="12">
    <location>
        <begin position="664"/>
        <end position="684"/>
    </location>
</feature>
<dbReference type="FunFam" id="3.40.50.300:FF:000296">
    <property type="entry name" value="ATP-dependent DNA helicase RecQ"/>
    <property type="match status" value="1"/>
</dbReference>
<dbReference type="InterPro" id="IPR011545">
    <property type="entry name" value="DEAD/DEAH_box_helicase_dom"/>
</dbReference>
<keyword evidence="7" id="KW-0238">DNA-binding</keyword>
<dbReference type="PROSITE" id="PS00690">
    <property type="entry name" value="DEAH_ATP_HELICASE"/>
    <property type="match status" value="1"/>
</dbReference>
<feature type="compositionally biased region" description="Acidic residues" evidence="12">
    <location>
        <begin position="1434"/>
        <end position="1456"/>
    </location>
</feature>
<dbReference type="PANTHER" id="PTHR13710:SF153">
    <property type="entry name" value="RECQ-LIKE DNA HELICASE BLM"/>
    <property type="match status" value="1"/>
</dbReference>
<feature type="compositionally biased region" description="Polar residues" evidence="12">
    <location>
        <begin position="472"/>
        <end position="484"/>
    </location>
</feature>
<keyword evidence="5 15" id="KW-0347">Helicase</keyword>
<dbReference type="InterPro" id="IPR001650">
    <property type="entry name" value="Helicase_C-like"/>
</dbReference>
<evidence type="ECO:0000256" key="3">
    <source>
        <dbReference type="ARBA" id="ARBA00022741"/>
    </source>
</evidence>
<dbReference type="InterPro" id="IPR036388">
    <property type="entry name" value="WH-like_DNA-bd_sf"/>
</dbReference>
<evidence type="ECO:0000259" key="13">
    <source>
        <dbReference type="PROSITE" id="PS51192"/>
    </source>
</evidence>
<accession>A0AAN6XVK7</accession>
<feature type="compositionally biased region" description="Low complexity" evidence="12">
    <location>
        <begin position="1730"/>
        <end position="1743"/>
    </location>
</feature>
<dbReference type="EC" id="5.6.2.4" evidence="11"/>
<keyword evidence="8" id="KW-0413">Isomerase</keyword>
<dbReference type="GO" id="GO:0031422">
    <property type="term" value="C:RecQ family helicase-topoisomerase III complex"/>
    <property type="evidence" value="ECO:0007669"/>
    <property type="project" value="UniProtKB-ARBA"/>
</dbReference>
<dbReference type="GO" id="GO:0000729">
    <property type="term" value="P:DNA double-strand break processing"/>
    <property type="evidence" value="ECO:0007669"/>
    <property type="project" value="UniProtKB-ARBA"/>
</dbReference>
<gene>
    <name evidence="15" type="ORF">QBC40DRAFT_323452</name>
</gene>
<dbReference type="Proteomes" id="UP001303160">
    <property type="component" value="Unassembled WGS sequence"/>
</dbReference>
<evidence type="ECO:0000256" key="10">
    <source>
        <dbReference type="ARBA" id="ARBA00034617"/>
    </source>
</evidence>
<feature type="compositionally biased region" description="Acidic residues" evidence="12">
    <location>
        <begin position="248"/>
        <end position="260"/>
    </location>
</feature>
<dbReference type="InterPro" id="IPR027417">
    <property type="entry name" value="P-loop_NTPase"/>
</dbReference>
<keyword evidence="9" id="KW-0539">Nucleus</keyword>
<dbReference type="SMART" id="SM00490">
    <property type="entry name" value="HELICc"/>
    <property type="match status" value="1"/>
</dbReference>
<reference evidence="15" key="1">
    <citation type="journal article" date="2023" name="Mol. Phylogenet. Evol.">
        <title>Genome-scale phylogeny and comparative genomics of the fungal order Sordariales.</title>
        <authorList>
            <person name="Hensen N."/>
            <person name="Bonometti L."/>
            <person name="Westerberg I."/>
            <person name="Brannstrom I.O."/>
            <person name="Guillou S."/>
            <person name="Cros-Aarteil S."/>
            <person name="Calhoun S."/>
            <person name="Haridas S."/>
            <person name="Kuo A."/>
            <person name="Mondo S."/>
            <person name="Pangilinan J."/>
            <person name="Riley R."/>
            <person name="LaButti K."/>
            <person name="Andreopoulos B."/>
            <person name="Lipzen A."/>
            <person name="Chen C."/>
            <person name="Yan M."/>
            <person name="Daum C."/>
            <person name="Ng V."/>
            <person name="Clum A."/>
            <person name="Steindorff A."/>
            <person name="Ohm R.A."/>
            <person name="Martin F."/>
            <person name="Silar P."/>
            <person name="Natvig D.O."/>
            <person name="Lalanne C."/>
            <person name="Gautier V."/>
            <person name="Ament-Velasquez S.L."/>
            <person name="Kruys A."/>
            <person name="Hutchinson M.I."/>
            <person name="Powell A.J."/>
            <person name="Barry K."/>
            <person name="Miller A.N."/>
            <person name="Grigoriev I.V."/>
            <person name="Debuchy R."/>
            <person name="Gladieux P."/>
            <person name="Hiltunen Thoren M."/>
            <person name="Johannesson H."/>
        </authorList>
    </citation>
    <scope>NUCLEOTIDE SEQUENCE</scope>
    <source>
        <strain evidence="15">CBS 315.58</strain>
    </source>
</reference>
<dbReference type="SMART" id="SM00487">
    <property type="entry name" value="DEXDc"/>
    <property type="match status" value="1"/>
</dbReference>
<dbReference type="PROSITE" id="PS51194">
    <property type="entry name" value="HELICASE_CTER"/>
    <property type="match status" value="1"/>
</dbReference>
<dbReference type="GO" id="GO:0043138">
    <property type="term" value="F:3'-5' DNA helicase activity"/>
    <property type="evidence" value="ECO:0007669"/>
    <property type="project" value="UniProtKB-EC"/>
</dbReference>
<evidence type="ECO:0000313" key="15">
    <source>
        <dbReference type="EMBL" id="KAK4205352.1"/>
    </source>
</evidence>
<evidence type="ECO:0000256" key="1">
    <source>
        <dbReference type="ARBA" id="ARBA00004123"/>
    </source>
</evidence>
<comment type="caution">
    <text evidence="15">The sequence shown here is derived from an EMBL/GenBank/DDBJ whole genome shotgun (WGS) entry which is preliminary data.</text>
</comment>
<feature type="compositionally biased region" description="Low complexity" evidence="12">
    <location>
        <begin position="1687"/>
        <end position="1702"/>
    </location>
</feature>
<dbReference type="SUPFAM" id="SSF52540">
    <property type="entry name" value="P-loop containing nucleoside triphosphate hydrolases"/>
    <property type="match status" value="1"/>
</dbReference>
<dbReference type="GO" id="GO:0005737">
    <property type="term" value="C:cytoplasm"/>
    <property type="evidence" value="ECO:0007669"/>
    <property type="project" value="TreeGrafter"/>
</dbReference>
<dbReference type="Gene3D" id="3.40.50.300">
    <property type="entry name" value="P-loop containing nucleotide triphosphate hydrolases"/>
    <property type="match status" value="2"/>
</dbReference>
<evidence type="ECO:0000256" key="7">
    <source>
        <dbReference type="ARBA" id="ARBA00023125"/>
    </source>
</evidence>
<feature type="region of interest" description="Disordered" evidence="12">
    <location>
        <begin position="428"/>
        <end position="513"/>
    </location>
</feature>
<feature type="compositionally biased region" description="Basic and acidic residues" evidence="12">
    <location>
        <begin position="275"/>
        <end position="297"/>
    </location>
</feature>
<dbReference type="GO" id="GO:0031573">
    <property type="term" value="P:mitotic intra-S DNA damage checkpoint signaling"/>
    <property type="evidence" value="ECO:0007669"/>
    <property type="project" value="UniProtKB-ARBA"/>
</dbReference>
<dbReference type="Gene3D" id="1.10.10.10">
    <property type="entry name" value="Winged helix-like DNA-binding domain superfamily/Winged helix DNA-binding domain"/>
    <property type="match status" value="1"/>
</dbReference>
<dbReference type="CDD" id="cd18794">
    <property type="entry name" value="SF2_C_RecQ"/>
    <property type="match status" value="1"/>
</dbReference>
<dbReference type="InterPro" id="IPR004589">
    <property type="entry name" value="DNA_helicase_ATP-dep_RecQ"/>
</dbReference>
<dbReference type="Pfam" id="PF00270">
    <property type="entry name" value="DEAD"/>
    <property type="match status" value="1"/>
</dbReference>
<comment type="similarity">
    <text evidence="2">Belongs to the helicase family. RecQ subfamily.</text>
</comment>
<comment type="catalytic activity">
    <reaction evidence="10">
        <text>Couples ATP hydrolysis with the unwinding of duplex DNA by translocating in the 3'-5' direction.</text>
        <dbReference type="EC" id="5.6.2.4"/>
    </reaction>
</comment>
<dbReference type="GO" id="GO:0009378">
    <property type="term" value="F:four-way junction helicase activity"/>
    <property type="evidence" value="ECO:0007669"/>
    <property type="project" value="TreeGrafter"/>
</dbReference>
<dbReference type="PROSITE" id="PS51192">
    <property type="entry name" value="HELICASE_ATP_BIND_1"/>
    <property type="match status" value="1"/>
</dbReference>
<organism evidence="15 16">
    <name type="scientific">Triangularia verruculosa</name>
    <dbReference type="NCBI Taxonomy" id="2587418"/>
    <lineage>
        <taxon>Eukaryota</taxon>
        <taxon>Fungi</taxon>
        <taxon>Dikarya</taxon>
        <taxon>Ascomycota</taxon>
        <taxon>Pezizomycotina</taxon>
        <taxon>Sordariomycetes</taxon>
        <taxon>Sordariomycetidae</taxon>
        <taxon>Sordariales</taxon>
        <taxon>Podosporaceae</taxon>
        <taxon>Triangularia</taxon>
    </lineage>
</organism>
<feature type="compositionally biased region" description="Basic and acidic residues" evidence="12">
    <location>
        <begin position="358"/>
        <end position="371"/>
    </location>
</feature>
<evidence type="ECO:0000256" key="9">
    <source>
        <dbReference type="ARBA" id="ARBA00023242"/>
    </source>
</evidence>
<dbReference type="Pfam" id="PF16124">
    <property type="entry name" value="RecQ_Zn_bind"/>
    <property type="match status" value="1"/>
</dbReference>
<keyword evidence="3" id="KW-0547">Nucleotide-binding</keyword>
<dbReference type="InterPro" id="IPR014001">
    <property type="entry name" value="Helicase_ATP-bd"/>
</dbReference>
<feature type="domain" description="Helicase C-terminal" evidence="14">
    <location>
        <begin position="1077"/>
        <end position="1226"/>
    </location>
</feature>
<proteinExistence type="inferred from homology"/>
<evidence type="ECO:0000256" key="5">
    <source>
        <dbReference type="ARBA" id="ARBA00022806"/>
    </source>
</evidence>
<feature type="compositionally biased region" description="Polar residues" evidence="12">
    <location>
        <begin position="298"/>
        <end position="309"/>
    </location>
</feature>
<dbReference type="Pfam" id="PF00271">
    <property type="entry name" value="Helicase_C"/>
    <property type="match status" value="1"/>
</dbReference>
<evidence type="ECO:0000256" key="2">
    <source>
        <dbReference type="ARBA" id="ARBA00005446"/>
    </source>
</evidence>
<feature type="compositionally biased region" description="Low complexity" evidence="12">
    <location>
        <begin position="108"/>
        <end position="153"/>
    </location>
</feature>
<feature type="compositionally biased region" description="Polar residues" evidence="12">
    <location>
        <begin position="154"/>
        <end position="172"/>
    </location>
</feature>
<feature type="compositionally biased region" description="Low complexity" evidence="12">
    <location>
        <begin position="338"/>
        <end position="348"/>
    </location>
</feature>
<protein>
    <recommendedName>
        <fullName evidence="11">DNA 3'-5' helicase</fullName>
        <ecNumber evidence="11">5.6.2.4</ecNumber>
    </recommendedName>
</protein>
<keyword evidence="6" id="KW-0067">ATP-binding</keyword>
<evidence type="ECO:0000256" key="11">
    <source>
        <dbReference type="ARBA" id="ARBA00034808"/>
    </source>
</evidence>
<dbReference type="EMBL" id="MU863877">
    <property type="protein sequence ID" value="KAK4205352.1"/>
    <property type="molecule type" value="Genomic_DNA"/>
</dbReference>
<feature type="compositionally biased region" description="Acidic residues" evidence="12">
    <location>
        <begin position="1473"/>
        <end position="1482"/>
    </location>
</feature>
<feature type="region of interest" description="Disordered" evidence="12">
    <location>
        <begin position="1685"/>
        <end position="1766"/>
    </location>
</feature>
<feature type="region of interest" description="Disordered" evidence="12">
    <location>
        <begin position="221"/>
        <end position="400"/>
    </location>
</feature>
<dbReference type="GO" id="GO:0005524">
    <property type="term" value="F:ATP binding"/>
    <property type="evidence" value="ECO:0007669"/>
    <property type="project" value="UniProtKB-KW"/>
</dbReference>
<evidence type="ECO:0000256" key="12">
    <source>
        <dbReference type="SAM" id="MobiDB-lite"/>
    </source>
</evidence>
<dbReference type="InterPro" id="IPR002464">
    <property type="entry name" value="DNA/RNA_helicase_DEAH_CS"/>
</dbReference>
<dbReference type="GO" id="GO:0000724">
    <property type="term" value="P:double-strand break repair via homologous recombination"/>
    <property type="evidence" value="ECO:0007669"/>
    <property type="project" value="TreeGrafter"/>
</dbReference>
<dbReference type="CDD" id="cd17920">
    <property type="entry name" value="DEXHc_RecQ"/>
    <property type="match status" value="1"/>
</dbReference>
<dbReference type="InterPro" id="IPR032284">
    <property type="entry name" value="RecQ_Zn-bd"/>
</dbReference>
<dbReference type="FunFam" id="3.40.50.300:FF:000340">
    <property type="entry name" value="Bloom syndrome, RecQ helicase"/>
    <property type="match status" value="1"/>
</dbReference>
<evidence type="ECO:0000259" key="14">
    <source>
        <dbReference type="PROSITE" id="PS51194"/>
    </source>
</evidence>
<reference evidence="15" key="2">
    <citation type="submission" date="2023-05" db="EMBL/GenBank/DDBJ databases">
        <authorList>
            <consortium name="Lawrence Berkeley National Laboratory"/>
            <person name="Steindorff A."/>
            <person name="Hensen N."/>
            <person name="Bonometti L."/>
            <person name="Westerberg I."/>
            <person name="Brannstrom I.O."/>
            <person name="Guillou S."/>
            <person name="Cros-Aarteil S."/>
            <person name="Calhoun S."/>
            <person name="Haridas S."/>
            <person name="Kuo A."/>
            <person name="Mondo S."/>
            <person name="Pangilinan J."/>
            <person name="Riley R."/>
            <person name="Labutti K."/>
            <person name="Andreopoulos B."/>
            <person name="Lipzen A."/>
            <person name="Chen C."/>
            <person name="Yanf M."/>
            <person name="Daum C."/>
            <person name="Ng V."/>
            <person name="Clum A."/>
            <person name="Ohm R."/>
            <person name="Martin F."/>
            <person name="Silar P."/>
            <person name="Natvig D."/>
            <person name="Lalanne C."/>
            <person name="Gautier V."/>
            <person name="Ament-Velasquez S.L."/>
            <person name="Kruys A."/>
            <person name="Hutchinson M.I."/>
            <person name="Powell A.J."/>
            <person name="Barry K."/>
            <person name="Miller A.N."/>
            <person name="Grigoriev I.V."/>
            <person name="Debuchy R."/>
            <person name="Gladieux P."/>
            <person name="Thoren M.H."/>
            <person name="Johannesson H."/>
        </authorList>
    </citation>
    <scope>NUCLEOTIDE SEQUENCE</scope>
    <source>
        <strain evidence="15">CBS 315.58</strain>
    </source>
</reference>
<dbReference type="PANTHER" id="PTHR13710">
    <property type="entry name" value="DNA HELICASE RECQ FAMILY MEMBER"/>
    <property type="match status" value="1"/>
</dbReference>
<keyword evidence="4" id="KW-0378">Hydrolase</keyword>
<comment type="subcellular location">
    <subcellularLocation>
        <location evidence="1">Nucleus</location>
    </subcellularLocation>
</comment>
<sequence length="1766" mass="195282">MDQEGEHARYITYLSFPYSHFSPQVTFHSPIHAPIRFQAKWTQSNPFEALGHGHSDWGPRFLYDPMTRNNLSAHLSWLLRETRLRPAGPPLPAAQDPLDNTPPPPPAADVTRTSRTTSSSTSFTVTPNQSSFSSASASSTSTPLPQTSITIPTQVQDSTNGPASTQGSNLAASNEADIDEVNGMAKLSSFNGRRHTLATKQQQLPAPALSRTTQIGSLQRAYSANAAVRPQSSSSSPPPVKRRVKVEMDDDEFSDPIDLTEGDRNDGSSSVVGFGEDKRLWREDFAERPEPVSKREQTSQPDQTETTMASDDLDEYPDITELVHPSSVLHSTLKRRATTPSTTKTHAPTPCPPGASRVLKENTVKGPKADHGSSVVRAGSAPARKRKSSVAADFSSDDFLDEEIDASCTPANNSSNKRIRRTDVVYDSEDDFTTPGSHGAPEAKSSPGGQGMDIDIDSSIRETPSKPPVSVETENLLANRSRSPINDMLESQPPAPPTVSSGQHLAPESSLGSEIERNKNLLTLFLGRPSVLEQKLEAVDSKLKENAEAFKRCLSQRGPKEEREHIKNARKPLDEEKKGLVFVQESYVSFKKLSSDHQSLCEKIGAAFAEGFDTEEDEARLHQMEDGIEAAEKMLIGYLIKAGFEDLHFLKDANDSIALADTSSPMVPASPQPPYPTNKGHGIPERPSLVLSEPQLPTVSQLPMSQPQYPVSQFPGGQFQRPLPPSFAPSQFPRHPAQPAFMRGAPGSSTQFDVDDNEFAAMNESLAADADEYGQDVPDDLMLAAYEQHLGQSSAVSSTAVMRTEARSILSEGTGNAGPTPARRPLAKLAAPLVRKIPISPELLKFPWSADVLRALKDRFRLVNFRHNQLPAINCTLGGNDAFVMMPTGGGKSLCYQLPAVVQSGKTKGVTVVVSPLLSLMSDQVDHMRRVNIEAIAFHGNLTQEQKREILNKLNSDRPEHWLQLLYVTPEMLANDNTQIRRALNNLHRNRKFARLVIDEAHCVSQWGHDFRPDYKALGNFRKQFSGVPVMALTASATELVRKDVQRQLNMEHCQVFSQSFNRPNLYYEVFPKPPTYVDPVASLIQTRYKNQTGIIYTTSRASCEGIALKLVQKYQIKAAPYHAGLDNRPEIQRQWQKNEIHVIVATIAFGMGIDKPDVRFVIHISLPKTLEGYYQETGRAGRDGKPADCILYFSYGDVTSLRRMVQNDEFDKHGNSLRSEAEKERQLELLDKMVFFCLNTTECRRVQLLGYFGEKFNPAHCNKQCDHCLLGEKIRLKAVDRTDWAKAIHDMLPGMPGTKGGTIGKLASAIAGRDKKHFSHLPGFGVAPGVKNTAVYPVIIEMERHKIIYSTAETSANGGLNLYYHVHKPTAKRFWDSGQKLTVMLPEHDLFSRNCLVKFDVLNHAPPSTNVSSPVTAPARKRLTSSRGRQFIDDEAEEDFEDGFGSGDDYEDDEDPHNRPRHANGYAKDDFVVSEDDEADFEPAPARRHGASSQRQQTLDEIRPFDISQFDEIHQAIMEQFLFKAKQLEIQLRSERRHTVPFFTDQQYREMIARWTVTPAKMYTIRGVTQAKVDEWGAYFVDLIKQMYQQYQDITAGEEAKRRQYAGVATIGTKANMKRKDPVEVVSLLSDEEEDFGGFDEEDYYEDEVAARSYGPPGNDPGAPRASEVAAFHQRLQDLELEAEAARAAKSASSSQYRGSGSNRGGVGGSWSKKRGGRSSNGGGHRRNSGGVSKRGVSSSRATGGGGRSKAKSSSSRSGIMAMPR</sequence>
<feature type="domain" description="Helicase ATP-binding" evidence="13">
    <location>
        <begin position="873"/>
        <end position="1055"/>
    </location>
</feature>
<evidence type="ECO:0000256" key="6">
    <source>
        <dbReference type="ARBA" id="ARBA00022840"/>
    </source>
</evidence>
<keyword evidence="16" id="KW-1185">Reference proteome</keyword>
<dbReference type="GO" id="GO:0005634">
    <property type="term" value="C:nucleus"/>
    <property type="evidence" value="ECO:0007669"/>
    <property type="project" value="UniProtKB-SubCell"/>
</dbReference>
<evidence type="ECO:0000256" key="8">
    <source>
        <dbReference type="ARBA" id="ARBA00023235"/>
    </source>
</evidence>
<dbReference type="GO" id="GO:0003677">
    <property type="term" value="F:DNA binding"/>
    <property type="evidence" value="ECO:0007669"/>
    <property type="project" value="UniProtKB-KW"/>
</dbReference>
<name>A0AAN6XVK7_9PEZI</name>
<feature type="region of interest" description="Disordered" evidence="12">
    <location>
        <begin position="86"/>
        <end position="177"/>
    </location>
</feature>